<dbReference type="CDD" id="cd20401">
    <property type="entry name" value="Tudor_AtPTM-like"/>
    <property type="match status" value="1"/>
</dbReference>
<evidence type="ECO:0000313" key="4">
    <source>
        <dbReference type="Proteomes" id="UP000243217"/>
    </source>
</evidence>
<feature type="region of interest" description="Disordered" evidence="1">
    <location>
        <begin position="1"/>
        <end position="33"/>
    </location>
</feature>
<protein>
    <recommendedName>
        <fullName evidence="2">PTM/DIR17-like Tudor domain-containing protein</fullName>
    </recommendedName>
</protein>
<comment type="caution">
    <text evidence="3">The sequence shown here is derived from an EMBL/GenBank/DDBJ whole genome shotgun (WGS) entry which is preliminary data.</text>
</comment>
<evidence type="ECO:0000256" key="1">
    <source>
        <dbReference type="SAM" id="MobiDB-lite"/>
    </source>
</evidence>
<gene>
    <name evidence="3" type="ORF">THRCLA_11155</name>
</gene>
<dbReference type="EMBL" id="JNBS01004843">
    <property type="protein sequence ID" value="OQR82075.1"/>
    <property type="molecule type" value="Genomic_DNA"/>
</dbReference>
<feature type="compositionally biased region" description="Basic and acidic residues" evidence="1">
    <location>
        <begin position="1"/>
        <end position="23"/>
    </location>
</feature>
<accession>A0A1V9Y8L5</accession>
<feature type="region of interest" description="Disordered" evidence="1">
    <location>
        <begin position="89"/>
        <end position="209"/>
    </location>
</feature>
<keyword evidence="4" id="KW-1185">Reference proteome</keyword>
<reference evidence="3 4" key="1">
    <citation type="journal article" date="2014" name="Genome Biol. Evol.">
        <title>The secreted proteins of Achlya hypogyna and Thraustotheca clavata identify the ancestral oomycete secretome and reveal gene acquisitions by horizontal gene transfer.</title>
        <authorList>
            <person name="Misner I."/>
            <person name="Blouin N."/>
            <person name="Leonard G."/>
            <person name="Richards T.A."/>
            <person name="Lane C.E."/>
        </authorList>
    </citation>
    <scope>NUCLEOTIDE SEQUENCE [LARGE SCALE GENOMIC DNA]</scope>
    <source>
        <strain evidence="3 4">ATCC 34112</strain>
    </source>
</reference>
<dbReference type="AlphaFoldDB" id="A0A1V9Y8L5"/>
<feature type="compositionally biased region" description="Polar residues" evidence="1">
    <location>
        <begin position="186"/>
        <end position="202"/>
    </location>
</feature>
<dbReference type="InterPro" id="IPR047365">
    <property type="entry name" value="Tudor_AtPTM-like"/>
</dbReference>
<dbReference type="OrthoDB" id="73297at2759"/>
<evidence type="ECO:0000259" key="2">
    <source>
        <dbReference type="Pfam" id="PF21743"/>
    </source>
</evidence>
<proteinExistence type="predicted"/>
<evidence type="ECO:0000313" key="3">
    <source>
        <dbReference type="EMBL" id="OQR82075.1"/>
    </source>
</evidence>
<feature type="region of interest" description="Disordered" evidence="1">
    <location>
        <begin position="254"/>
        <end position="281"/>
    </location>
</feature>
<sequence>MDSNNPEEKSPEKSSLRSEEKVPQPESNLVGRKVRKHFEGFGWYQGTIMRHWKSEEYGDQFHVVYTDGDAEDLSRETLMKYLLPVTPQLSAKEVTPSKQDPPRAPTPPERPRAPTPSQSLHGRSRSSDSNEGPAKFARLDQTQYSPHPSSEKSFQYNNDSPAPQADRQLQRKSSLSGIAFHGEQNAWHNGSQFVQRPNTTSSNEEEDRFQRFQGPQALPSVAQRTSFLSPQPPPAYYPEQGPYSHTYIKSELPRLSSSSSITSQQQQREESYPPALSKPKLMLPLSQDQSPLGRLNYHFLKAIKDTTQHYKFGEAFTCVLRDDPGHTNGMDITRLMQYCHQRRYPRINLFLNDVVKMRNTVSSTYPQDFAFRQQAGEYIDVLTRCIQDLAPVLRQIEAIIIAEEEKPNKFY</sequence>
<feature type="compositionally biased region" description="Polar residues" evidence="1">
    <location>
        <begin position="140"/>
        <end position="161"/>
    </location>
</feature>
<feature type="compositionally biased region" description="Low complexity" evidence="1">
    <location>
        <begin position="256"/>
        <end position="266"/>
    </location>
</feature>
<dbReference type="Pfam" id="PF21743">
    <property type="entry name" value="PTM_DIR17_Tudor"/>
    <property type="match status" value="1"/>
</dbReference>
<feature type="domain" description="PTM/DIR17-like Tudor" evidence="2">
    <location>
        <begin position="31"/>
        <end position="80"/>
    </location>
</feature>
<dbReference type="Proteomes" id="UP000243217">
    <property type="component" value="Unassembled WGS sequence"/>
</dbReference>
<name>A0A1V9Y8L5_9STRA</name>
<organism evidence="3 4">
    <name type="scientific">Thraustotheca clavata</name>
    <dbReference type="NCBI Taxonomy" id="74557"/>
    <lineage>
        <taxon>Eukaryota</taxon>
        <taxon>Sar</taxon>
        <taxon>Stramenopiles</taxon>
        <taxon>Oomycota</taxon>
        <taxon>Saprolegniomycetes</taxon>
        <taxon>Saprolegniales</taxon>
        <taxon>Achlyaceae</taxon>
        <taxon>Thraustotheca</taxon>
    </lineage>
</organism>